<sequence length="1373" mass="148264">MDEHIAAAADIARARQRHRQREADRHRGVDRIAALAQNVGAYGGGELVLADDHAAAPDDRLVDLVVGDDVTTRWRSRLRLFFLRDGERRNEQQGEGERRGCVGEVSDADTHAVLAFAFVADTDLAVEVVRHLVLDQPGRAGRIDEARVVDVAGILGEAAELEPAVIPRRSARHAPARLAVLANEVARIGDRGAGVNRARRARVDQLLDRLRGFEEEAAEVGGVGRQRQAPRAKVRQPPVETEAGAGEQRDIVRGRRGAHDIGVGGALYASQIVGDQRVAFAEDADDPLLLHVPIIGGQRDPADRGIEEVRLQHHARAPGGGCFRLQVGVAGALRADREGLGAIGEGADRPGAQLRLAADIVDAGVRAGDDARVDLFEVGRLEPLRIAAAQADAADRVPGARDLRLRDRADVAVMFEPSRQLEFEIAHQRHIHRRADDRDGQFGIGGGDDPPAAGVGRRAGADEVRAIGDAADAVGEGRRAVDARIAVVELRFAADFGAERQAEIAAGQRQQAGVGQLEVRQRQRRLAEARRLDADRLQRRVIAGRRIAARGRGEVAAVEGVVGIRCRQRELPLEQRRADPVRRVAHARFRIERGAFPLEAEPVPAQSGQHAILVVFDVDKVRAGVGDIVARQRDGEAAGGCVDAGQAVGVGRAVQRRRTEGVIVIGRRHDDRQRAERARRRLNAVGRRLVIAGLAEQLEARRQLVMAVGEQVDPLDRGDDVGVVGRARIEAQIAVGGGGVGAVVDAQAVLEARRRVGLAAGIGERLDVELARCVGQDGRALTHLDVADRLKRAPGCDRRAAVERGRAVEARAGEQGALVVGGGVILFRTAQRRAVGVIGEQRDVAAALADVGAHQQVDGAFGLAGALGVADLPFDLDAGEVGAQHGVDDARHRVRAVDGGGTIVVGAAGRVVHHAAPVEQNQRVADAEVAQVDRTDIAARRVRAVGQIRTVERDVAQLRDRTEQLVAADRGGGGNLLFVDDRDGQRGGVLRALDLRSDDDDVRCGCRGAGVGVDRRFDRGVRRSEAFVAHLLRGRRRLDEVDGRERRRVDRHDAHGARAGIAPAEAAAREQHVQRGVGRVAAGDPGRLAIGDGGIGEDELQPGLPRHAHQRFVQTAGRHVDRNDPLFFRRRRARQYHRRRACGQQQSIGPGHVVSPRIGIAAFRCPRSYRRNAATNANPMHDISLHFYVAGDVQQDANNRIPPAGEGEGATIVADSLGAYRAALRAFVARRIADPHEAEDLVQEACARLIATAQQRSLEEPQAYLFRIAANLIADRGRRGLVVVPLTDEMHPSIAPRQEERRRVVDLQQALEAALAELSPRARTIFVMRRFDEMGTGDIARALGISPRMVQKHLTHAVSHLYARLGHLREVTP</sequence>
<dbReference type="InterPro" id="IPR013325">
    <property type="entry name" value="RNA_pol_sigma_r2"/>
</dbReference>
<proteinExistence type="inferred from homology"/>
<dbReference type="Gene3D" id="1.10.1740.10">
    <property type="match status" value="1"/>
</dbReference>
<dbReference type="PANTHER" id="PTHR43133:SF63">
    <property type="entry name" value="RNA POLYMERASE SIGMA FACTOR FECI-RELATED"/>
    <property type="match status" value="1"/>
</dbReference>
<organism evidence="8 9">
    <name type="scientific">Diploscapter pachys</name>
    <dbReference type="NCBI Taxonomy" id="2018661"/>
    <lineage>
        <taxon>Eukaryota</taxon>
        <taxon>Metazoa</taxon>
        <taxon>Ecdysozoa</taxon>
        <taxon>Nematoda</taxon>
        <taxon>Chromadorea</taxon>
        <taxon>Rhabditida</taxon>
        <taxon>Rhabditina</taxon>
        <taxon>Rhabditomorpha</taxon>
        <taxon>Rhabditoidea</taxon>
        <taxon>Rhabditidae</taxon>
        <taxon>Diploscapter</taxon>
    </lineage>
</organism>
<dbReference type="OrthoDB" id="10558736at2759"/>
<dbReference type="GO" id="GO:0006352">
    <property type="term" value="P:DNA-templated transcription initiation"/>
    <property type="evidence" value="ECO:0007669"/>
    <property type="project" value="InterPro"/>
</dbReference>
<evidence type="ECO:0000256" key="2">
    <source>
        <dbReference type="ARBA" id="ARBA00023015"/>
    </source>
</evidence>
<dbReference type="SUPFAM" id="SSF88659">
    <property type="entry name" value="Sigma3 and sigma4 domains of RNA polymerase sigma factors"/>
    <property type="match status" value="1"/>
</dbReference>
<feature type="region of interest" description="Disordered" evidence="5">
    <location>
        <begin position="437"/>
        <end position="460"/>
    </location>
</feature>
<dbReference type="InterPro" id="IPR007627">
    <property type="entry name" value="RNA_pol_sigma70_r2"/>
</dbReference>
<keyword evidence="9" id="KW-1185">Reference proteome</keyword>
<evidence type="ECO:0000313" key="8">
    <source>
        <dbReference type="EMBL" id="PAV67327.1"/>
    </source>
</evidence>
<gene>
    <name evidence="8" type="ORF">WR25_08051</name>
</gene>
<feature type="domain" description="RNA polymerase sigma factor 70 region 4 type 2" evidence="7">
    <location>
        <begin position="1309"/>
        <end position="1361"/>
    </location>
</feature>
<accession>A0A2A2K044</accession>
<dbReference type="InterPro" id="IPR039425">
    <property type="entry name" value="RNA_pol_sigma-70-like"/>
</dbReference>
<evidence type="ECO:0008006" key="10">
    <source>
        <dbReference type="Google" id="ProtNLM"/>
    </source>
</evidence>
<dbReference type="Pfam" id="PF04542">
    <property type="entry name" value="Sigma70_r2"/>
    <property type="match status" value="1"/>
</dbReference>
<feature type="compositionally biased region" description="Low complexity" evidence="5">
    <location>
        <begin position="449"/>
        <end position="458"/>
    </location>
</feature>
<feature type="domain" description="RNA polymerase sigma-70 region 2" evidence="6">
    <location>
        <begin position="1219"/>
        <end position="1279"/>
    </location>
</feature>
<name>A0A2A2K044_9BILA</name>
<dbReference type="GO" id="GO:0016987">
    <property type="term" value="F:sigma factor activity"/>
    <property type="evidence" value="ECO:0007669"/>
    <property type="project" value="UniProtKB-KW"/>
</dbReference>
<comment type="caution">
    <text evidence="8">The sequence shown here is derived from an EMBL/GenBank/DDBJ whole genome shotgun (WGS) entry which is preliminary data.</text>
</comment>
<dbReference type="Pfam" id="PF08281">
    <property type="entry name" value="Sigma70_r4_2"/>
    <property type="match status" value="1"/>
</dbReference>
<dbReference type="PANTHER" id="PTHR43133">
    <property type="entry name" value="RNA POLYMERASE ECF-TYPE SIGMA FACTO"/>
    <property type="match status" value="1"/>
</dbReference>
<dbReference type="EMBL" id="LIAE01009952">
    <property type="protein sequence ID" value="PAV67327.1"/>
    <property type="molecule type" value="Genomic_DNA"/>
</dbReference>
<dbReference type="NCBIfam" id="TIGR02937">
    <property type="entry name" value="sigma70-ECF"/>
    <property type="match status" value="1"/>
</dbReference>
<keyword evidence="2" id="KW-0805">Transcription regulation</keyword>
<evidence type="ECO:0000256" key="3">
    <source>
        <dbReference type="ARBA" id="ARBA00023082"/>
    </source>
</evidence>
<dbReference type="SUPFAM" id="SSF88946">
    <property type="entry name" value="Sigma2 domain of RNA polymerase sigma factors"/>
    <property type="match status" value="1"/>
</dbReference>
<dbReference type="InterPro" id="IPR014284">
    <property type="entry name" value="RNA_pol_sigma-70_dom"/>
</dbReference>
<evidence type="ECO:0000256" key="1">
    <source>
        <dbReference type="ARBA" id="ARBA00010641"/>
    </source>
</evidence>
<dbReference type="Proteomes" id="UP000218231">
    <property type="component" value="Unassembled WGS sequence"/>
</dbReference>
<dbReference type="InterPro" id="IPR036388">
    <property type="entry name" value="WH-like_DNA-bd_sf"/>
</dbReference>
<evidence type="ECO:0000259" key="6">
    <source>
        <dbReference type="Pfam" id="PF04542"/>
    </source>
</evidence>
<evidence type="ECO:0000259" key="7">
    <source>
        <dbReference type="Pfam" id="PF08281"/>
    </source>
</evidence>
<evidence type="ECO:0000313" key="9">
    <source>
        <dbReference type="Proteomes" id="UP000218231"/>
    </source>
</evidence>
<feature type="region of interest" description="Disordered" evidence="5">
    <location>
        <begin position="221"/>
        <end position="251"/>
    </location>
</feature>
<keyword evidence="3" id="KW-0731">Sigma factor</keyword>
<evidence type="ECO:0000256" key="4">
    <source>
        <dbReference type="ARBA" id="ARBA00023163"/>
    </source>
</evidence>
<evidence type="ECO:0000256" key="5">
    <source>
        <dbReference type="SAM" id="MobiDB-lite"/>
    </source>
</evidence>
<comment type="similarity">
    <text evidence="1">Belongs to the sigma-70 factor family. ECF subfamily.</text>
</comment>
<protein>
    <recommendedName>
        <fullName evidence="10">RNA polymerase sigma-70 region 2 domain-containing protein</fullName>
    </recommendedName>
</protein>
<reference evidence="8 9" key="1">
    <citation type="journal article" date="2017" name="Curr. Biol.">
        <title>Genome architecture and evolution of a unichromosomal asexual nematode.</title>
        <authorList>
            <person name="Fradin H."/>
            <person name="Zegar C."/>
            <person name="Gutwein M."/>
            <person name="Lucas J."/>
            <person name="Kovtun M."/>
            <person name="Corcoran D."/>
            <person name="Baugh L.R."/>
            <person name="Kiontke K."/>
            <person name="Gunsalus K."/>
            <person name="Fitch D.H."/>
            <person name="Piano F."/>
        </authorList>
    </citation>
    <scope>NUCLEOTIDE SEQUENCE [LARGE SCALE GENOMIC DNA]</scope>
    <source>
        <strain evidence="8">PF1309</strain>
    </source>
</reference>
<dbReference type="InterPro" id="IPR013249">
    <property type="entry name" value="RNA_pol_sigma70_r4_t2"/>
</dbReference>
<dbReference type="GO" id="GO:0003677">
    <property type="term" value="F:DNA binding"/>
    <property type="evidence" value="ECO:0007669"/>
    <property type="project" value="InterPro"/>
</dbReference>
<dbReference type="InterPro" id="IPR013324">
    <property type="entry name" value="RNA_pol_sigma_r3/r4-like"/>
</dbReference>
<dbReference type="Gene3D" id="1.10.10.10">
    <property type="entry name" value="Winged helix-like DNA-binding domain superfamily/Winged helix DNA-binding domain"/>
    <property type="match status" value="1"/>
</dbReference>
<keyword evidence="4" id="KW-0804">Transcription</keyword>